<accession>F8S0L0</accession>
<evidence type="ECO:0000313" key="1">
    <source>
        <dbReference type="EMBL" id="ADP88656.1"/>
    </source>
</evidence>
<feature type="non-terminal residue" evidence="1">
    <location>
        <position position="1"/>
    </location>
</feature>
<reference evidence="1" key="1">
    <citation type="journal article" date="2011" name="J. Clin. Microbiol.">
        <title>Rapid molecular strategy for orbivirus detection and characterization.</title>
        <authorList>
            <person name="Palacios G."/>
            <person name="Cowled C."/>
            <person name="Bussetti A.V."/>
            <person name="Savji N."/>
            <person name="Weir R."/>
            <person name="Wick I."/>
            <person name="Travassos da Rosa A."/>
            <person name="Calisher C.H."/>
            <person name="Tesh R.B."/>
            <person name="Boyle D."/>
            <person name="Lipkin W.I."/>
        </authorList>
    </citation>
    <scope>NUCLEOTIDE SEQUENCE</scope>
    <source>
        <strain evidence="1">CanAr41</strain>
    </source>
</reference>
<organism evidence="1">
    <name type="scientific">Great Island virus</name>
    <dbReference type="NCBI Taxonomy" id="204269"/>
    <lineage>
        <taxon>Viruses</taxon>
        <taxon>Riboviria</taxon>
        <taxon>Orthornavirae</taxon>
        <taxon>Duplornaviricota</taxon>
        <taxon>Resentoviricetes</taxon>
        <taxon>Reovirales</taxon>
        <taxon>Sedoreoviridae</taxon>
        <taxon>Orbivirus</taxon>
        <taxon>Orbivirus magninsulae</taxon>
    </lineage>
</organism>
<feature type="non-terminal residue" evidence="1">
    <location>
        <position position="44"/>
    </location>
</feature>
<dbReference type="Pfam" id="PF05788">
    <property type="entry name" value="Orbi_VP1"/>
    <property type="match status" value="1"/>
</dbReference>
<proteinExistence type="predicted"/>
<dbReference type="InterPro" id="IPR008723">
    <property type="entry name" value="RNA_pol_orbivir"/>
</dbReference>
<dbReference type="GO" id="GO:0003723">
    <property type="term" value="F:RNA binding"/>
    <property type="evidence" value="ECO:0007669"/>
    <property type="project" value="InterPro"/>
</dbReference>
<sequence length="44" mass="4904">LHYIRVLTLRSDSIDHAIDVIFRTIELCGHEASASKTTFAPFSA</sequence>
<dbReference type="GO" id="GO:0006351">
    <property type="term" value="P:DNA-templated transcription"/>
    <property type="evidence" value="ECO:0007669"/>
    <property type="project" value="InterPro"/>
</dbReference>
<dbReference type="GO" id="GO:0003968">
    <property type="term" value="F:RNA-directed RNA polymerase activity"/>
    <property type="evidence" value="ECO:0007669"/>
    <property type="project" value="InterPro"/>
</dbReference>
<dbReference type="EMBL" id="HQ397638">
    <property type="protein sequence ID" value="ADP88656.1"/>
    <property type="molecule type" value="Genomic_RNA"/>
</dbReference>
<name>F8S0L0_9REOV</name>
<protein>
    <submittedName>
        <fullName evidence="1">VP1 protein</fullName>
    </submittedName>
</protein>